<evidence type="ECO:0000256" key="2">
    <source>
        <dbReference type="ARBA" id="ARBA00022840"/>
    </source>
</evidence>
<comment type="function">
    <text evidence="3">Catalyzes the phosphorylation of the 3'-hydroxyl group of dephosphocoenzyme A to form coenzyme A.</text>
</comment>
<dbReference type="GeneID" id="78249650"/>
<dbReference type="InterPro" id="IPR001977">
    <property type="entry name" value="Depp_CoAkinase"/>
</dbReference>
<dbReference type="NCBIfam" id="TIGR00152">
    <property type="entry name" value="dephospho-CoA kinase"/>
    <property type="match status" value="1"/>
</dbReference>
<dbReference type="AlphaFoldDB" id="U3GU44"/>
<comment type="catalytic activity">
    <reaction evidence="3">
        <text>3'-dephospho-CoA + ATP = ADP + CoA + H(+)</text>
        <dbReference type="Rhea" id="RHEA:18245"/>
        <dbReference type="ChEBI" id="CHEBI:15378"/>
        <dbReference type="ChEBI" id="CHEBI:30616"/>
        <dbReference type="ChEBI" id="CHEBI:57287"/>
        <dbReference type="ChEBI" id="CHEBI:57328"/>
        <dbReference type="ChEBI" id="CHEBI:456216"/>
        <dbReference type="EC" id="2.7.1.24"/>
    </reaction>
</comment>
<dbReference type="GO" id="GO:0004140">
    <property type="term" value="F:dephospho-CoA kinase activity"/>
    <property type="evidence" value="ECO:0007669"/>
    <property type="project" value="UniProtKB-UniRule"/>
</dbReference>
<dbReference type="Gene3D" id="3.40.50.300">
    <property type="entry name" value="P-loop containing nucleotide triphosphate hydrolases"/>
    <property type="match status" value="1"/>
</dbReference>
<dbReference type="GO" id="GO:0005524">
    <property type="term" value="F:ATP binding"/>
    <property type="evidence" value="ECO:0007669"/>
    <property type="project" value="UniProtKB-UniRule"/>
</dbReference>
<dbReference type="EMBL" id="CP006365">
    <property type="protein sequence ID" value="AGU14995.1"/>
    <property type="molecule type" value="Genomic_DNA"/>
</dbReference>
<name>U3GU44_9CORY</name>
<dbReference type="UniPathway" id="UPA00241">
    <property type="reaction ID" value="UER00356"/>
</dbReference>
<dbReference type="HAMAP" id="MF_00376">
    <property type="entry name" value="Dephospho_CoA_kinase"/>
    <property type="match status" value="1"/>
</dbReference>
<dbReference type="PROSITE" id="PS51219">
    <property type="entry name" value="DPCK"/>
    <property type="match status" value="1"/>
</dbReference>
<dbReference type="OrthoDB" id="9812943at2"/>
<dbReference type="PATRIC" id="fig|1348662.3.peg.836"/>
<dbReference type="Pfam" id="PF01121">
    <property type="entry name" value="CoaE"/>
    <property type="match status" value="1"/>
</dbReference>
<reference evidence="5 6" key="1">
    <citation type="journal article" date="2013" name="Genome Announc.">
        <title>Whole-Genome Sequence of the Clinical Strain Corynebacterium argentoratense DSM 44202, Isolated from a Human Throat Specimen.</title>
        <authorList>
            <person name="Bomholt C."/>
            <person name="Glaub A."/>
            <person name="Gravermann K."/>
            <person name="Albersmeier A."/>
            <person name="Brinkrolf K."/>
            <person name="Ruckert C."/>
            <person name="Tauch A."/>
        </authorList>
    </citation>
    <scope>NUCLEOTIDE SEQUENCE [LARGE SCALE GENOMIC DNA]</scope>
    <source>
        <strain evidence="5">DSM 44202</strain>
    </source>
</reference>
<comment type="pathway">
    <text evidence="3">Cofactor biosynthesis; coenzyme A biosynthesis; CoA from (R)-pantothenate: step 5/5.</text>
</comment>
<evidence type="ECO:0000256" key="1">
    <source>
        <dbReference type="ARBA" id="ARBA00022741"/>
    </source>
</evidence>
<proteinExistence type="inferred from homology"/>
<comment type="subcellular location">
    <subcellularLocation>
        <location evidence="3">Cytoplasm</location>
    </subcellularLocation>
</comment>
<evidence type="ECO:0000256" key="4">
    <source>
        <dbReference type="NCBIfam" id="TIGR00152"/>
    </source>
</evidence>
<comment type="similarity">
    <text evidence="3">Belongs to the CoaE family.</text>
</comment>
<dbReference type="EC" id="2.7.1.24" evidence="3 4"/>
<dbReference type="KEGG" id="caz:CARG_04260"/>
<keyword evidence="6" id="KW-1185">Reference proteome</keyword>
<keyword evidence="3" id="KW-0963">Cytoplasm</keyword>
<gene>
    <name evidence="3" type="primary">coaE</name>
    <name evidence="5" type="ORF">CARG_04260</name>
</gene>
<dbReference type="PANTHER" id="PTHR10695">
    <property type="entry name" value="DEPHOSPHO-COA KINASE-RELATED"/>
    <property type="match status" value="1"/>
</dbReference>
<dbReference type="GO" id="GO:0005737">
    <property type="term" value="C:cytoplasm"/>
    <property type="evidence" value="ECO:0007669"/>
    <property type="project" value="UniProtKB-SubCell"/>
</dbReference>
<keyword evidence="3" id="KW-0418">Kinase</keyword>
<protein>
    <recommendedName>
        <fullName evidence="3 4">Dephospho-CoA kinase</fullName>
        <ecNumber evidence="3 4">2.7.1.24</ecNumber>
    </recommendedName>
    <alternativeName>
        <fullName evidence="3">Dephosphocoenzyme A kinase</fullName>
    </alternativeName>
</protein>
<organism evidence="5 6">
    <name type="scientific">Corynebacterium argentoratense DSM 44202</name>
    <dbReference type="NCBI Taxonomy" id="1348662"/>
    <lineage>
        <taxon>Bacteria</taxon>
        <taxon>Bacillati</taxon>
        <taxon>Actinomycetota</taxon>
        <taxon>Actinomycetes</taxon>
        <taxon>Mycobacteriales</taxon>
        <taxon>Corynebacteriaceae</taxon>
        <taxon>Corynebacterium</taxon>
    </lineage>
</organism>
<sequence length="206" mass="22425">MLKVGLTGGIGSGKSTAAAQLIKLLGNDAALVDADQIARDVITPALPELVQAFGQGILQADGSVNRGELAARAFVDREHTDMLNAIMHPKINKLTERRFQHAAAEGKLIVLYDNPLLVDMSKHKDVDVVIVVDVDSQERVRRLVAHRGLDPDDARRRIAQQIDDDTRRAAADLIIDNNGGLEQLEPQVARIADQLRQQAHTTPATD</sequence>
<evidence type="ECO:0000313" key="6">
    <source>
        <dbReference type="Proteomes" id="UP000016943"/>
    </source>
</evidence>
<dbReference type="Proteomes" id="UP000016943">
    <property type="component" value="Chromosome"/>
</dbReference>
<accession>U3GU44</accession>
<dbReference type="eggNOG" id="COG0237">
    <property type="taxonomic scope" value="Bacteria"/>
</dbReference>
<evidence type="ECO:0000313" key="5">
    <source>
        <dbReference type="EMBL" id="AGU14995.1"/>
    </source>
</evidence>
<dbReference type="SUPFAM" id="SSF52540">
    <property type="entry name" value="P-loop containing nucleoside triphosphate hydrolases"/>
    <property type="match status" value="1"/>
</dbReference>
<dbReference type="HOGENOM" id="CLU_057180_1_2_11"/>
<dbReference type="PANTHER" id="PTHR10695:SF46">
    <property type="entry name" value="BIFUNCTIONAL COENZYME A SYNTHASE-RELATED"/>
    <property type="match status" value="1"/>
</dbReference>
<dbReference type="InterPro" id="IPR027417">
    <property type="entry name" value="P-loop_NTPase"/>
</dbReference>
<keyword evidence="3" id="KW-0173">Coenzyme A biosynthesis</keyword>
<dbReference type="CDD" id="cd02022">
    <property type="entry name" value="DPCK"/>
    <property type="match status" value="1"/>
</dbReference>
<dbReference type="GO" id="GO:0015937">
    <property type="term" value="P:coenzyme A biosynthetic process"/>
    <property type="evidence" value="ECO:0007669"/>
    <property type="project" value="UniProtKB-UniRule"/>
</dbReference>
<evidence type="ECO:0000256" key="3">
    <source>
        <dbReference type="HAMAP-Rule" id="MF_00376"/>
    </source>
</evidence>
<dbReference type="STRING" id="1348662.CARG_04260"/>
<dbReference type="RefSeq" id="WP_020976148.1">
    <property type="nucleotide sequence ID" value="NC_022198.1"/>
</dbReference>
<feature type="binding site" evidence="3">
    <location>
        <begin position="11"/>
        <end position="16"/>
    </location>
    <ligand>
        <name>ATP</name>
        <dbReference type="ChEBI" id="CHEBI:30616"/>
    </ligand>
</feature>
<keyword evidence="2 3" id="KW-0067">ATP-binding</keyword>
<keyword evidence="3" id="KW-0808">Transferase</keyword>
<keyword evidence="1 3" id="KW-0547">Nucleotide-binding</keyword>